<evidence type="ECO:0000313" key="4">
    <source>
        <dbReference type="Proteomes" id="UP000640333"/>
    </source>
</evidence>
<evidence type="ECO:0000313" key="3">
    <source>
        <dbReference type="EMBL" id="MBE9397021.1"/>
    </source>
</evidence>
<evidence type="ECO:0000256" key="1">
    <source>
        <dbReference type="SAM" id="MobiDB-lite"/>
    </source>
</evidence>
<dbReference type="EMBL" id="JADEYS010000005">
    <property type="protein sequence ID" value="MBE9397021.1"/>
    <property type="molecule type" value="Genomic_DNA"/>
</dbReference>
<evidence type="ECO:0008006" key="5">
    <source>
        <dbReference type="Google" id="ProtNLM"/>
    </source>
</evidence>
<keyword evidence="2" id="KW-0472">Membrane</keyword>
<proteinExistence type="predicted"/>
<accession>A0A8J7K9P6</accession>
<dbReference type="AlphaFoldDB" id="A0A8J7K9P6"/>
<keyword evidence="2" id="KW-0812">Transmembrane</keyword>
<name>A0A8J7K9P6_9GAMM</name>
<reference evidence="3" key="1">
    <citation type="submission" date="2020-10" db="EMBL/GenBank/DDBJ databases">
        <title>Bacterium isolated from coastal waters sediment.</title>
        <authorList>
            <person name="Chen R.-J."/>
            <person name="Lu D.-C."/>
            <person name="Zhu K.-L."/>
            <person name="Du Z.-J."/>
        </authorList>
    </citation>
    <scope>NUCLEOTIDE SEQUENCE</scope>
    <source>
        <strain evidence="3">N1Y112</strain>
    </source>
</reference>
<evidence type="ECO:0000256" key="2">
    <source>
        <dbReference type="SAM" id="Phobius"/>
    </source>
</evidence>
<organism evidence="3 4">
    <name type="scientific">Pontibacterium sinense</name>
    <dbReference type="NCBI Taxonomy" id="2781979"/>
    <lineage>
        <taxon>Bacteria</taxon>
        <taxon>Pseudomonadati</taxon>
        <taxon>Pseudomonadota</taxon>
        <taxon>Gammaproteobacteria</taxon>
        <taxon>Oceanospirillales</taxon>
        <taxon>Oceanospirillaceae</taxon>
        <taxon>Pontibacterium</taxon>
    </lineage>
</organism>
<feature type="transmembrane region" description="Helical" evidence="2">
    <location>
        <begin position="6"/>
        <end position="23"/>
    </location>
</feature>
<feature type="region of interest" description="Disordered" evidence="1">
    <location>
        <begin position="33"/>
        <end position="60"/>
    </location>
</feature>
<keyword evidence="2" id="KW-1133">Transmembrane helix</keyword>
<keyword evidence="4" id="KW-1185">Reference proteome</keyword>
<protein>
    <recommendedName>
        <fullName evidence="5">FeoB-associated Cys-rich membrane protein</fullName>
    </recommendedName>
</protein>
<dbReference type="RefSeq" id="WP_193952569.1">
    <property type="nucleotide sequence ID" value="NZ_JADEYS010000005.1"/>
</dbReference>
<dbReference type="Proteomes" id="UP000640333">
    <property type="component" value="Unassembled WGS sequence"/>
</dbReference>
<sequence length="60" mass="6565">MQDLGLLDWLVLLAVIGVILIWFSRFIRRSLKPGCSQSSGCEGCKGCDQPEPPREPSSSS</sequence>
<gene>
    <name evidence="3" type="ORF">IOQ59_07070</name>
</gene>
<comment type="caution">
    <text evidence="3">The sequence shown here is derived from an EMBL/GenBank/DDBJ whole genome shotgun (WGS) entry which is preliminary data.</text>
</comment>